<proteinExistence type="predicted"/>
<comment type="caution">
    <text evidence="2">The sequence shown here is derived from an EMBL/GenBank/DDBJ whole genome shotgun (WGS) entry which is preliminary data.</text>
</comment>
<feature type="compositionally biased region" description="Low complexity" evidence="1">
    <location>
        <begin position="71"/>
        <end position="87"/>
    </location>
</feature>
<evidence type="ECO:0000313" key="2">
    <source>
        <dbReference type="EMBL" id="OQS04960.1"/>
    </source>
</evidence>
<dbReference type="GO" id="GO:0006401">
    <property type="term" value="P:RNA catabolic process"/>
    <property type="evidence" value="ECO:0007669"/>
    <property type="project" value="TreeGrafter"/>
</dbReference>
<organism evidence="2 3">
    <name type="scientific">Thraustotheca clavata</name>
    <dbReference type="NCBI Taxonomy" id="74557"/>
    <lineage>
        <taxon>Eukaryota</taxon>
        <taxon>Sar</taxon>
        <taxon>Stramenopiles</taxon>
        <taxon>Oomycota</taxon>
        <taxon>Saprolegniomycetes</taxon>
        <taxon>Saprolegniales</taxon>
        <taxon>Achlyaceae</taxon>
        <taxon>Thraustotheca</taxon>
    </lineage>
</organism>
<feature type="non-terminal residue" evidence="2">
    <location>
        <position position="1"/>
    </location>
</feature>
<dbReference type="GO" id="GO:0005654">
    <property type="term" value="C:nucleoplasm"/>
    <property type="evidence" value="ECO:0007669"/>
    <property type="project" value="TreeGrafter"/>
</dbReference>
<evidence type="ECO:0000256" key="1">
    <source>
        <dbReference type="SAM" id="MobiDB-lite"/>
    </source>
</evidence>
<dbReference type="PANTHER" id="PTHR13383">
    <property type="entry name" value="RIBONUCLEASE H2 SUBUNIT B"/>
    <property type="match status" value="1"/>
</dbReference>
<dbReference type="Gene3D" id="1.10.20.120">
    <property type="match status" value="1"/>
</dbReference>
<name>A0A1W0A4I8_9STRA</name>
<sequence length="193" mass="21354">LDGVDRWNAENIQKICDTDGSEDVHDMAIRANASKILSYLRTKVERLLEVHQSMSKPQTEQTAFSADFQLPPSATQSTPSSETPTKSTSKESKEEDRLQFALLTLGEYLDTSYINQLVESYGLPVSTWANDKKVANKQPSTDIASKYDNRSSTKRPAPQPASSKAPTKKKLPPPTGMKSISSFFSPKQPTSKK</sequence>
<feature type="region of interest" description="Disordered" evidence="1">
    <location>
        <begin position="69"/>
        <end position="95"/>
    </location>
</feature>
<accession>A0A1W0A4I8</accession>
<dbReference type="AlphaFoldDB" id="A0A1W0A4I8"/>
<feature type="compositionally biased region" description="Polar residues" evidence="1">
    <location>
        <begin position="178"/>
        <end position="193"/>
    </location>
</feature>
<dbReference type="EMBL" id="JNBS01000523">
    <property type="protein sequence ID" value="OQS04960.1"/>
    <property type="molecule type" value="Genomic_DNA"/>
</dbReference>
<dbReference type="PANTHER" id="PTHR13383:SF11">
    <property type="entry name" value="RIBONUCLEASE H2 SUBUNIT B"/>
    <property type="match status" value="1"/>
</dbReference>
<dbReference type="OrthoDB" id="29098at2759"/>
<reference evidence="2 3" key="1">
    <citation type="journal article" date="2014" name="Genome Biol. Evol.">
        <title>The secreted proteins of Achlya hypogyna and Thraustotheca clavata identify the ancestral oomycete secretome and reveal gene acquisitions by horizontal gene transfer.</title>
        <authorList>
            <person name="Misner I."/>
            <person name="Blouin N."/>
            <person name="Leonard G."/>
            <person name="Richards T.A."/>
            <person name="Lane C.E."/>
        </authorList>
    </citation>
    <scope>NUCLEOTIDE SEQUENCE [LARGE SCALE GENOMIC DNA]</scope>
    <source>
        <strain evidence="2 3">ATCC 34112</strain>
    </source>
</reference>
<gene>
    <name evidence="2" type="ORF">THRCLA_20748</name>
</gene>
<keyword evidence="3" id="KW-1185">Reference proteome</keyword>
<dbReference type="GO" id="GO:0032299">
    <property type="term" value="C:ribonuclease H2 complex"/>
    <property type="evidence" value="ECO:0007669"/>
    <property type="project" value="InterPro"/>
</dbReference>
<feature type="region of interest" description="Disordered" evidence="1">
    <location>
        <begin position="135"/>
        <end position="193"/>
    </location>
</feature>
<protein>
    <submittedName>
        <fullName evidence="2">Uncharacterized protein</fullName>
    </submittedName>
</protein>
<feature type="compositionally biased region" description="Low complexity" evidence="1">
    <location>
        <begin position="154"/>
        <end position="165"/>
    </location>
</feature>
<evidence type="ECO:0000313" key="3">
    <source>
        <dbReference type="Proteomes" id="UP000243217"/>
    </source>
</evidence>
<dbReference type="Proteomes" id="UP000243217">
    <property type="component" value="Unassembled WGS sequence"/>
</dbReference>
<dbReference type="STRING" id="74557.A0A1W0A4I8"/>
<dbReference type="InterPro" id="IPR040456">
    <property type="entry name" value="RNase_H2_suB"/>
</dbReference>